<feature type="transmembrane region" description="Helical" evidence="2">
    <location>
        <begin position="55"/>
        <end position="76"/>
    </location>
</feature>
<keyword evidence="2" id="KW-0472">Membrane</keyword>
<accession>A0ABQ1Y831</accession>
<dbReference type="Proteomes" id="UP000659344">
    <property type="component" value="Unassembled WGS sequence"/>
</dbReference>
<feature type="transmembrane region" description="Helical" evidence="2">
    <location>
        <begin position="25"/>
        <end position="43"/>
    </location>
</feature>
<evidence type="ECO:0000256" key="2">
    <source>
        <dbReference type="SAM" id="Phobius"/>
    </source>
</evidence>
<feature type="transmembrane region" description="Helical" evidence="2">
    <location>
        <begin position="104"/>
        <end position="124"/>
    </location>
</feature>
<feature type="transmembrane region" description="Helical" evidence="2">
    <location>
        <begin position="136"/>
        <end position="159"/>
    </location>
</feature>
<evidence type="ECO:0008006" key="5">
    <source>
        <dbReference type="Google" id="ProtNLM"/>
    </source>
</evidence>
<evidence type="ECO:0000313" key="3">
    <source>
        <dbReference type="EMBL" id="GGH15861.1"/>
    </source>
</evidence>
<dbReference type="RefSeq" id="WP_188536468.1">
    <property type="nucleotide sequence ID" value="NZ_BMFT01000001.1"/>
</dbReference>
<gene>
    <name evidence="3" type="primary">yteU</name>
    <name evidence="3" type="ORF">GCM10008013_10330</name>
</gene>
<dbReference type="EMBL" id="BMFT01000001">
    <property type="protein sequence ID" value="GGH15861.1"/>
    <property type="molecule type" value="Genomic_DNA"/>
</dbReference>
<keyword evidence="2" id="KW-0812">Transmembrane</keyword>
<feature type="region of interest" description="Disordered" evidence="1">
    <location>
        <begin position="233"/>
        <end position="259"/>
    </location>
</feature>
<feature type="transmembrane region" description="Helical" evidence="2">
    <location>
        <begin position="171"/>
        <end position="194"/>
    </location>
</feature>
<evidence type="ECO:0000256" key="1">
    <source>
        <dbReference type="SAM" id="MobiDB-lite"/>
    </source>
</evidence>
<sequence>MEYKGLMGGFYKITEWIMRISGSNLLWIVCSIPFLFFLMTYGISADEAVRASSVWFMGILAPFTVFPATSALFSVARKWVMGEADLSVIKVYFKGYKENYKQSMLGGLFYTLLIVIMVVDYNVYMKELKNLQIIGMIMLVLLLVLFISLFNFFSLVAHYHLKVTLLIKNSILLTLISPLRSLYTVIFTVVLAMVTFKFPWLIFFGFGSLTAYMAFFNFNAAYNKLQAKAEKMKASEEGTDQEGGENSSLELPDGKNSEK</sequence>
<evidence type="ECO:0000313" key="4">
    <source>
        <dbReference type="Proteomes" id="UP000659344"/>
    </source>
</evidence>
<dbReference type="InterPro" id="IPR006938">
    <property type="entry name" value="DUF624"/>
</dbReference>
<reference evidence="4" key="1">
    <citation type="journal article" date="2019" name="Int. J. Syst. Evol. Microbiol.">
        <title>The Global Catalogue of Microorganisms (GCM) 10K type strain sequencing project: providing services to taxonomists for standard genome sequencing and annotation.</title>
        <authorList>
            <consortium name="The Broad Institute Genomics Platform"/>
            <consortium name="The Broad Institute Genome Sequencing Center for Infectious Disease"/>
            <person name="Wu L."/>
            <person name="Ma J."/>
        </authorList>
    </citation>
    <scope>NUCLEOTIDE SEQUENCE [LARGE SCALE GENOMIC DNA]</scope>
    <source>
        <strain evidence="4">CGMCC 1.12769</strain>
    </source>
</reference>
<keyword evidence="4" id="KW-1185">Reference proteome</keyword>
<feature type="transmembrane region" description="Helical" evidence="2">
    <location>
        <begin position="200"/>
        <end position="222"/>
    </location>
</feature>
<name>A0ABQ1Y831_9BACL</name>
<dbReference type="Pfam" id="PF04854">
    <property type="entry name" value="DUF624"/>
    <property type="match status" value="1"/>
</dbReference>
<comment type="caution">
    <text evidence="3">The sequence shown here is derived from an EMBL/GenBank/DDBJ whole genome shotgun (WGS) entry which is preliminary data.</text>
</comment>
<keyword evidence="2" id="KW-1133">Transmembrane helix</keyword>
<protein>
    <recommendedName>
        <fullName evidence="5">DUF624 domain-containing protein</fullName>
    </recommendedName>
</protein>
<organism evidence="3 4">
    <name type="scientific">Paenibacillus segetis</name>
    <dbReference type="NCBI Taxonomy" id="1325360"/>
    <lineage>
        <taxon>Bacteria</taxon>
        <taxon>Bacillati</taxon>
        <taxon>Bacillota</taxon>
        <taxon>Bacilli</taxon>
        <taxon>Bacillales</taxon>
        <taxon>Paenibacillaceae</taxon>
        <taxon>Paenibacillus</taxon>
    </lineage>
</organism>
<proteinExistence type="predicted"/>